<gene>
    <name evidence="8" type="ORF">CDD82_7913</name>
</gene>
<keyword evidence="3 5" id="KW-0863">Zinc-finger</keyword>
<protein>
    <recommendedName>
        <fullName evidence="7">C2H2-type domain-containing protein</fullName>
    </recommendedName>
</protein>
<dbReference type="Pfam" id="PF13912">
    <property type="entry name" value="zf-C2H2_6"/>
    <property type="match status" value="1"/>
</dbReference>
<dbReference type="Proteomes" id="UP000224854">
    <property type="component" value="Unassembled WGS sequence"/>
</dbReference>
<feature type="region of interest" description="Disordered" evidence="6">
    <location>
        <begin position="57"/>
        <end position="89"/>
    </location>
</feature>
<evidence type="ECO:0000256" key="5">
    <source>
        <dbReference type="PROSITE-ProRule" id="PRU00042"/>
    </source>
</evidence>
<dbReference type="FunFam" id="3.30.160.60:FF:002343">
    <property type="entry name" value="Zinc finger protein 33A"/>
    <property type="match status" value="1"/>
</dbReference>
<evidence type="ECO:0000256" key="2">
    <source>
        <dbReference type="ARBA" id="ARBA00022737"/>
    </source>
</evidence>
<feature type="domain" description="C2H2-type" evidence="7">
    <location>
        <begin position="542"/>
        <end position="571"/>
    </location>
</feature>
<organism evidence="8 9">
    <name type="scientific">Ophiocordyceps australis</name>
    <dbReference type="NCBI Taxonomy" id="1399860"/>
    <lineage>
        <taxon>Eukaryota</taxon>
        <taxon>Fungi</taxon>
        <taxon>Dikarya</taxon>
        <taxon>Ascomycota</taxon>
        <taxon>Pezizomycotina</taxon>
        <taxon>Sordariomycetes</taxon>
        <taxon>Hypocreomycetidae</taxon>
        <taxon>Hypocreales</taxon>
        <taxon>Ophiocordycipitaceae</taxon>
        <taxon>Ophiocordyceps</taxon>
    </lineage>
</organism>
<dbReference type="PROSITE" id="PS50157">
    <property type="entry name" value="ZINC_FINGER_C2H2_2"/>
    <property type="match status" value="5"/>
</dbReference>
<name>A0A2C5YNL9_9HYPO</name>
<dbReference type="SMART" id="SM00355">
    <property type="entry name" value="ZnF_C2H2"/>
    <property type="match status" value="6"/>
</dbReference>
<dbReference type="GO" id="GO:0045944">
    <property type="term" value="P:positive regulation of transcription by RNA polymerase II"/>
    <property type="evidence" value="ECO:0007669"/>
    <property type="project" value="UniProtKB-ARBA"/>
</dbReference>
<feature type="compositionally biased region" description="Low complexity" evidence="6">
    <location>
        <begin position="382"/>
        <end position="405"/>
    </location>
</feature>
<dbReference type="GO" id="GO:0005634">
    <property type="term" value="C:nucleus"/>
    <property type="evidence" value="ECO:0007669"/>
    <property type="project" value="UniProtKB-ARBA"/>
</dbReference>
<feature type="region of interest" description="Disordered" evidence="6">
    <location>
        <begin position="382"/>
        <end position="411"/>
    </location>
</feature>
<dbReference type="PROSITE" id="PS00028">
    <property type="entry name" value="ZINC_FINGER_C2H2_1"/>
    <property type="match status" value="4"/>
</dbReference>
<keyword evidence="9" id="KW-1185">Reference proteome</keyword>
<evidence type="ECO:0000256" key="4">
    <source>
        <dbReference type="ARBA" id="ARBA00022833"/>
    </source>
</evidence>
<dbReference type="EMBL" id="NJEU01000977">
    <property type="protein sequence ID" value="PHH69213.1"/>
    <property type="molecule type" value="Genomic_DNA"/>
</dbReference>
<dbReference type="FunFam" id="3.30.160.60:FF:000557">
    <property type="entry name" value="zinc finger and SCAN domain-containing protein 29"/>
    <property type="match status" value="1"/>
</dbReference>
<dbReference type="OrthoDB" id="3437960at2759"/>
<feature type="compositionally biased region" description="Basic and acidic residues" evidence="6">
    <location>
        <begin position="67"/>
        <end position="76"/>
    </location>
</feature>
<feature type="domain" description="C2H2-type" evidence="7">
    <location>
        <begin position="600"/>
        <end position="627"/>
    </location>
</feature>
<dbReference type="GO" id="GO:0008270">
    <property type="term" value="F:zinc ion binding"/>
    <property type="evidence" value="ECO:0007669"/>
    <property type="project" value="UniProtKB-KW"/>
</dbReference>
<keyword evidence="4" id="KW-0862">Zinc</keyword>
<comment type="caution">
    <text evidence="8">The sequence shown here is derived from an EMBL/GenBank/DDBJ whole genome shotgun (WGS) entry which is preliminary data.</text>
</comment>
<keyword evidence="1" id="KW-0479">Metal-binding</keyword>
<sequence length="681" mass="74513">MEASHLAYNGHMDASADMAPMPLDFEAIMAPHHALSHALTPALTPFDACLDDEPPGLHGHHLAPFDPDDKAPHDHLTTPTKEQHKPHHDAPLDWHHLFAHSSLQSPSAQAPSLAFCNDADCASECSSICHGGCPSQCGDTGHGVCCDDDACGTPNLCLDEDCQGASRPCTDEKCLADTLADRDLVHNPAMTDRDKAAAAALASFGENELHMVPPAAAFAQPETPHPSSSGLALPQSFPCASLSMESMLQNASPTFSNQPFDLALEYTLANHIMQYHNPLHPMPHTGSCLANDPSQLISRCSLPKFPLPATSPDPYLPTFQSNECGFQVEDATAFAHHIWDEHKPALALHAHQPRIPPPARPHADVNGHARCLVASSDSSSSASSASLPVGPSLSATPSSLPTPSSMDLDSAAPTQLGRLTRAQTPANGQNAQALIHQDQFLCRWLTTDDASICGLRFENDEQLQHHCKFHHLKHLKKFRGGFRCGWENCTRDTCFTQRSKVERHMQVHTGYKPVQCSICGAALSAKQALDQHMRIHTGETPWVCKFPGCNCAFKQQSALTMHERTHTGDKPLECEICHKRFSESSNLSKHRRTHNVKGLHECQLCGKDFHRLDQLRRHMGTNHKDRPAEVDALLSKAKTRLQLQKAFKLKKSRSRAQGVGEPNMLNPGGWETIDDEQLCRV</sequence>
<dbReference type="Gene3D" id="3.30.160.60">
    <property type="entry name" value="Classic Zinc Finger"/>
    <property type="match status" value="5"/>
</dbReference>
<evidence type="ECO:0000313" key="8">
    <source>
        <dbReference type="EMBL" id="PHH69213.1"/>
    </source>
</evidence>
<feature type="domain" description="C2H2-type" evidence="7">
    <location>
        <begin position="482"/>
        <end position="513"/>
    </location>
</feature>
<feature type="domain" description="C2H2-type" evidence="7">
    <location>
        <begin position="514"/>
        <end position="541"/>
    </location>
</feature>
<accession>A0A2C5YNL9</accession>
<evidence type="ECO:0000256" key="1">
    <source>
        <dbReference type="ARBA" id="ARBA00022723"/>
    </source>
</evidence>
<dbReference type="InterPro" id="IPR036236">
    <property type="entry name" value="Znf_C2H2_sf"/>
</dbReference>
<evidence type="ECO:0000256" key="3">
    <source>
        <dbReference type="ARBA" id="ARBA00022771"/>
    </source>
</evidence>
<dbReference type="InterPro" id="IPR050329">
    <property type="entry name" value="GLI_C2H2-zinc-finger"/>
</dbReference>
<dbReference type="PANTHER" id="PTHR19818:SF139">
    <property type="entry name" value="PAIR-RULE PROTEIN ODD-PAIRED"/>
    <property type="match status" value="1"/>
</dbReference>
<reference evidence="8 9" key="1">
    <citation type="submission" date="2017-06" db="EMBL/GenBank/DDBJ databases">
        <title>Ant-infecting Ophiocordyceps genomes reveal a high diversity of potential behavioral manipulation genes and a possible major role for enterotoxins.</title>
        <authorList>
            <person name="De Bekker C."/>
            <person name="Evans H.C."/>
            <person name="Brachmann A."/>
            <person name="Hughes D.P."/>
        </authorList>
    </citation>
    <scope>NUCLEOTIDE SEQUENCE [LARGE SCALE GENOMIC DNA]</scope>
    <source>
        <strain evidence="8 9">1348a</strain>
    </source>
</reference>
<dbReference type="GO" id="GO:0000981">
    <property type="term" value="F:DNA-binding transcription factor activity, RNA polymerase II-specific"/>
    <property type="evidence" value="ECO:0007669"/>
    <property type="project" value="TreeGrafter"/>
</dbReference>
<evidence type="ECO:0000313" key="9">
    <source>
        <dbReference type="Proteomes" id="UP000224854"/>
    </source>
</evidence>
<keyword evidence="2" id="KW-0677">Repeat</keyword>
<dbReference type="AlphaFoldDB" id="A0A2C5YNL9"/>
<dbReference type="GO" id="GO:0000978">
    <property type="term" value="F:RNA polymerase II cis-regulatory region sequence-specific DNA binding"/>
    <property type="evidence" value="ECO:0007669"/>
    <property type="project" value="TreeGrafter"/>
</dbReference>
<dbReference type="Pfam" id="PF00096">
    <property type="entry name" value="zf-C2H2"/>
    <property type="match status" value="2"/>
</dbReference>
<proteinExistence type="predicted"/>
<evidence type="ECO:0000259" key="7">
    <source>
        <dbReference type="PROSITE" id="PS50157"/>
    </source>
</evidence>
<feature type="domain" description="C2H2-type" evidence="7">
    <location>
        <begin position="572"/>
        <end position="594"/>
    </location>
</feature>
<evidence type="ECO:0000256" key="6">
    <source>
        <dbReference type="SAM" id="MobiDB-lite"/>
    </source>
</evidence>
<dbReference type="SUPFAM" id="SSF57667">
    <property type="entry name" value="beta-beta-alpha zinc fingers"/>
    <property type="match status" value="3"/>
</dbReference>
<dbReference type="InterPro" id="IPR013087">
    <property type="entry name" value="Znf_C2H2_type"/>
</dbReference>
<dbReference type="PANTHER" id="PTHR19818">
    <property type="entry name" value="ZINC FINGER PROTEIN ZIC AND GLI"/>
    <property type="match status" value="1"/>
</dbReference>